<dbReference type="SUPFAM" id="SSF101904">
    <property type="entry name" value="GyrA/ParC C-terminal domain-like"/>
    <property type="match status" value="1"/>
</dbReference>
<evidence type="ECO:0000256" key="5">
    <source>
        <dbReference type="ARBA" id="ARBA00023029"/>
    </source>
</evidence>
<proteinExistence type="inferred from homology"/>
<dbReference type="Gene3D" id="2.120.10.90">
    <property type="entry name" value="DNA gyrase/topoisomerase IV, subunit A, C-terminal"/>
    <property type="match status" value="1"/>
</dbReference>
<evidence type="ECO:0000256" key="4">
    <source>
        <dbReference type="ARBA" id="ARBA00022840"/>
    </source>
</evidence>
<dbReference type="NCBIfam" id="TIGR01063">
    <property type="entry name" value="gyrA"/>
    <property type="match status" value="1"/>
</dbReference>
<feature type="active site" description="O-(5'-phospho-DNA)-tyrosine intermediate" evidence="8 9">
    <location>
        <position position="131"/>
    </location>
</feature>
<comment type="subcellular location">
    <subcellularLocation>
        <location evidence="8">Cytoplasm</location>
    </subcellularLocation>
</comment>
<keyword evidence="3 8" id="KW-0547">Nucleotide-binding</keyword>
<comment type="similarity">
    <text evidence="2 8">Belongs to the type II topoisomerase GyrA/ParC subunit family.</text>
</comment>
<accession>A0ABP3I7W8</accession>
<evidence type="ECO:0000256" key="9">
    <source>
        <dbReference type="PROSITE-ProRule" id="PRU01384"/>
    </source>
</evidence>
<comment type="subunit">
    <text evidence="8">Heterotetramer, composed of two GyrA and two GyrB chains. In the heterotetramer, GyrA contains the active site tyrosine that forms a transient covalent intermediate with DNA, while GyrB binds cofactors and catalyzes ATP hydrolysis.</text>
</comment>
<comment type="miscellaneous">
    <text evidence="8">Few gyrases are as efficient as E.coli at forming negative supercoils. Not all organisms have 2 type II topoisomerases; in organisms with a single type II topoisomerase this enzyme also has to decatenate newly replicated chromosomes.</text>
</comment>
<sequence length="932" mass="101693">MTDDSYQNAAPSTSGDIATITIENELKRSYLDYAMSVIVSRALPDARDGLKPVHRRILYSMHDLNMTPERSYSKCARVVGDVLGRFHPHGDSSVYMALVRMAQDFSMGLTLVDGQGNFGSVDGDMPASMRYTEAKMTHAAVAMLADIDKDTVDFQPNYDEKELEPVVLPSRIPNLLVNGAGGIAVGMATNIPPHNLGEVIDAAVVLLDEPDVSDEALLDIVPGPDFPTGGEIMGRTAPRNALRDGRGSVIVRGKASIEEIRKDRDAIVITELPYQVNKQTLIERIAEMVREKRLEGISDVRDESDRLGMRIVIELKRDASGDVILNQLYRYTALQSSFGVNMLALNHGRPEQMGLRKLLELFLEFREEVIVRRVKFELNKARDRGHVLVGLAVAVANIDEVIHIIRSSADPSEARERLQSKAWPVGDMMALVELIADPRTVLVDGGLIRLTDEQAKAILALTLSRLTGLGRDDIFGEANTLAGTISGHLEILSDRKNVLAIIREDLLTVKEQFAVPRRTLIGEGDHEMEDEDLIPREDMVVTVTHTGYVKRVALNAYRTQHRGGKGRSAMSMKDEDAITGVFSASTHTPVLFFATNGKAYKLKTWRLPLGTPQSKGKAFVNLLPIEPGDSIMNVLPLPEDEATWGDYDIMFATKSGDVRRNKLSDFATVNRAGKIAMKLEDGDHMVGVAICNAEDDILLTTALGRAIRFKADDVRVFKGRDSTGVRGIRLQDGDEVISMAVLGRVDATPEERAAYVKHANAARRAAAGEGDEEVVATEAEDEGGDDAVLTPERIEQLAAAEQFILTVSENGLGKRSSAYEYRRTGRGGQGLTAHGLGGRAGKRLAAAFPVLDSDDLLLVTDAGQMIRTPVDQVRIVGRSSQGVMIFRTSKDETVVSVERLPGSDEDDTEVEGEGVIEGEATEIAEAPTASED</sequence>
<evidence type="ECO:0000256" key="7">
    <source>
        <dbReference type="ARBA" id="ARBA00023235"/>
    </source>
</evidence>
<dbReference type="InterPro" id="IPR035516">
    <property type="entry name" value="Gyrase/topoIV_suA_C"/>
</dbReference>
<keyword evidence="5 8" id="KW-0799">Topoisomerase</keyword>
<evidence type="ECO:0000313" key="13">
    <source>
        <dbReference type="Proteomes" id="UP001500791"/>
    </source>
</evidence>
<evidence type="ECO:0000256" key="3">
    <source>
        <dbReference type="ARBA" id="ARBA00022741"/>
    </source>
</evidence>
<comment type="catalytic activity">
    <reaction evidence="1 8 9">
        <text>ATP-dependent breakage, passage and rejoining of double-stranded DNA.</text>
        <dbReference type="EC" id="5.6.2.2"/>
    </reaction>
</comment>
<protein>
    <recommendedName>
        <fullName evidence="8">DNA gyrase subunit A</fullName>
        <ecNumber evidence="8">5.6.2.2</ecNumber>
    </recommendedName>
</protein>
<evidence type="ECO:0000256" key="2">
    <source>
        <dbReference type="ARBA" id="ARBA00008263"/>
    </source>
</evidence>
<feature type="domain" description="Topo IIA-type catalytic" evidence="11">
    <location>
        <begin position="43"/>
        <end position="533"/>
    </location>
</feature>
<dbReference type="Gene3D" id="1.10.268.10">
    <property type="entry name" value="Topoisomerase, domain 3"/>
    <property type="match status" value="1"/>
</dbReference>
<evidence type="ECO:0000256" key="10">
    <source>
        <dbReference type="SAM" id="MobiDB-lite"/>
    </source>
</evidence>
<keyword evidence="13" id="KW-1185">Reference proteome</keyword>
<dbReference type="NCBIfam" id="NF004044">
    <property type="entry name" value="PRK05561.1"/>
    <property type="match status" value="1"/>
</dbReference>
<keyword evidence="8" id="KW-0963">Cytoplasm</keyword>
<dbReference type="SMART" id="SM00434">
    <property type="entry name" value="TOP4c"/>
    <property type="match status" value="1"/>
</dbReference>
<dbReference type="NCBIfam" id="NF004043">
    <property type="entry name" value="PRK05560.1"/>
    <property type="match status" value="1"/>
</dbReference>
<dbReference type="Pfam" id="PF00521">
    <property type="entry name" value="DNA_topoisoIV"/>
    <property type="match status" value="1"/>
</dbReference>
<comment type="caution">
    <text evidence="12">The sequence shown here is derived from an EMBL/GenBank/DDBJ whole genome shotgun (WGS) entry which is preliminary data.</text>
</comment>
<feature type="region of interest" description="Disordered" evidence="10">
    <location>
        <begin position="899"/>
        <end position="932"/>
    </location>
</feature>
<dbReference type="PROSITE" id="PS52040">
    <property type="entry name" value="TOPO_IIA"/>
    <property type="match status" value="1"/>
</dbReference>
<evidence type="ECO:0000256" key="8">
    <source>
        <dbReference type="HAMAP-Rule" id="MF_01897"/>
    </source>
</evidence>
<dbReference type="InterPro" id="IPR005743">
    <property type="entry name" value="GyrA"/>
</dbReference>
<name>A0ABP3I7W8_9CAUL</name>
<keyword evidence="4 8" id="KW-0067">ATP-binding</keyword>
<feature type="short sequence motif" description="GyrA-box" evidence="8">
    <location>
        <begin position="560"/>
        <end position="566"/>
    </location>
</feature>
<evidence type="ECO:0000259" key="11">
    <source>
        <dbReference type="PROSITE" id="PS52040"/>
    </source>
</evidence>
<dbReference type="Proteomes" id="UP001500791">
    <property type="component" value="Unassembled WGS sequence"/>
</dbReference>
<dbReference type="EC" id="5.6.2.2" evidence="8"/>
<dbReference type="Gene3D" id="3.90.199.10">
    <property type="entry name" value="Topoisomerase II, domain 5"/>
    <property type="match status" value="1"/>
</dbReference>
<dbReference type="Gene3D" id="3.30.1360.40">
    <property type="match status" value="1"/>
</dbReference>
<comment type="function">
    <text evidence="8">A type II topoisomerase that negatively supercoils closed circular double-stranded (ds) DNA in an ATP-dependent manner to modulate DNA topology and maintain chromosomes in an underwound state. Negative supercoiling favors strand separation, and DNA replication, transcription, recombination and repair, all of which involve strand separation. Also able to catalyze the interconversion of other topological isomers of dsDNA rings, including catenanes and knotted rings. Type II topoisomerases break and join 2 DNA strands simultaneously in an ATP-dependent manner.</text>
</comment>
<reference evidence="13" key="1">
    <citation type="journal article" date="2019" name="Int. J. Syst. Evol. Microbiol.">
        <title>The Global Catalogue of Microorganisms (GCM) 10K type strain sequencing project: providing services to taxonomists for standard genome sequencing and annotation.</title>
        <authorList>
            <consortium name="The Broad Institute Genomics Platform"/>
            <consortium name="The Broad Institute Genome Sequencing Center for Infectious Disease"/>
            <person name="Wu L."/>
            <person name="Ma J."/>
        </authorList>
    </citation>
    <scope>NUCLEOTIDE SEQUENCE [LARGE SCALE GENOMIC DNA]</scope>
    <source>
        <strain evidence="13">JCM 13476</strain>
    </source>
</reference>
<feature type="compositionally biased region" description="Acidic residues" evidence="10">
    <location>
        <begin position="903"/>
        <end position="922"/>
    </location>
</feature>
<dbReference type="PANTHER" id="PTHR43493:SF5">
    <property type="entry name" value="DNA GYRASE SUBUNIT A, CHLOROPLASTIC_MITOCHONDRIAL"/>
    <property type="match status" value="1"/>
</dbReference>
<evidence type="ECO:0000256" key="6">
    <source>
        <dbReference type="ARBA" id="ARBA00023125"/>
    </source>
</evidence>
<dbReference type="InterPro" id="IPR013760">
    <property type="entry name" value="Topo_IIA-like_dom_sf"/>
</dbReference>
<organism evidence="12 13">
    <name type="scientific">Brevundimonas terrae</name>
    <dbReference type="NCBI Taxonomy" id="363631"/>
    <lineage>
        <taxon>Bacteria</taxon>
        <taxon>Pseudomonadati</taxon>
        <taxon>Pseudomonadota</taxon>
        <taxon>Alphaproteobacteria</taxon>
        <taxon>Caulobacterales</taxon>
        <taxon>Caulobacteraceae</taxon>
        <taxon>Brevundimonas</taxon>
    </lineage>
</organism>
<evidence type="ECO:0000256" key="1">
    <source>
        <dbReference type="ARBA" id="ARBA00000185"/>
    </source>
</evidence>
<dbReference type="RefSeq" id="WP_167177069.1">
    <property type="nucleotide sequence ID" value="NZ_BAAAEJ010000007.1"/>
</dbReference>
<dbReference type="InterPro" id="IPR002205">
    <property type="entry name" value="Topo_IIA_dom_A"/>
</dbReference>
<dbReference type="InterPro" id="IPR013757">
    <property type="entry name" value="Topo_IIA_A_a_sf"/>
</dbReference>
<dbReference type="InterPro" id="IPR006691">
    <property type="entry name" value="GyrA/parC_rep"/>
</dbReference>
<dbReference type="InterPro" id="IPR013758">
    <property type="entry name" value="Topo_IIA_A/C_ab"/>
</dbReference>
<evidence type="ECO:0000313" key="12">
    <source>
        <dbReference type="EMBL" id="GAA0392348.1"/>
    </source>
</evidence>
<dbReference type="HAMAP" id="MF_01897">
    <property type="entry name" value="GyrA"/>
    <property type="match status" value="1"/>
</dbReference>
<dbReference type="InterPro" id="IPR050220">
    <property type="entry name" value="Type_II_DNA_Topoisomerases"/>
</dbReference>
<keyword evidence="7 8" id="KW-0413">Isomerase</keyword>
<dbReference type="CDD" id="cd00187">
    <property type="entry name" value="TOP4c"/>
    <property type="match status" value="1"/>
</dbReference>
<gene>
    <name evidence="8 12" type="primary">gyrA</name>
    <name evidence="12" type="ORF">GCM10009093_18690</name>
</gene>
<dbReference type="PANTHER" id="PTHR43493">
    <property type="entry name" value="DNA GYRASE/TOPOISOMERASE SUBUNIT A"/>
    <property type="match status" value="1"/>
</dbReference>
<dbReference type="EMBL" id="BAAAEJ010000007">
    <property type="protein sequence ID" value="GAA0392348.1"/>
    <property type="molecule type" value="Genomic_DNA"/>
</dbReference>
<dbReference type="SUPFAM" id="SSF56719">
    <property type="entry name" value="Type II DNA topoisomerase"/>
    <property type="match status" value="1"/>
</dbReference>
<keyword evidence="6 8" id="KW-0238">DNA-binding</keyword>
<dbReference type="Pfam" id="PF03989">
    <property type="entry name" value="DNA_gyraseA_C"/>
    <property type="match status" value="6"/>
</dbReference>